<dbReference type="Gene3D" id="3.90.105.20">
    <property type="match status" value="1"/>
</dbReference>
<dbReference type="GO" id="GO:0022625">
    <property type="term" value="C:cytosolic large ribosomal subunit"/>
    <property type="evidence" value="ECO:0007669"/>
    <property type="project" value="TreeGrafter"/>
</dbReference>
<feature type="coiled-coil region" evidence="4">
    <location>
        <begin position="66"/>
        <end position="93"/>
    </location>
</feature>
<evidence type="ECO:0000256" key="3">
    <source>
        <dbReference type="ARBA" id="ARBA00023274"/>
    </source>
</evidence>
<dbReference type="GO" id="GO:0002181">
    <property type="term" value="P:cytoplasmic translation"/>
    <property type="evidence" value="ECO:0007669"/>
    <property type="project" value="TreeGrafter"/>
</dbReference>
<dbReference type="EMBL" id="JAOPGA020000118">
    <property type="protein sequence ID" value="KAL0476926.1"/>
    <property type="molecule type" value="Genomic_DNA"/>
</dbReference>
<dbReference type="Pfam" id="PF17777">
    <property type="entry name" value="RL10P_insert"/>
    <property type="match status" value="1"/>
</dbReference>
<dbReference type="Proteomes" id="UP001431209">
    <property type="component" value="Unassembled WGS sequence"/>
</dbReference>
<dbReference type="PANTHER" id="PTHR45699:SF3">
    <property type="entry name" value="LARGE RIBOSOMAL SUBUNIT PROTEIN UL10"/>
    <property type="match status" value="1"/>
</dbReference>
<name>A0AAW2YJC3_9EUKA</name>
<dbReference type="InterPro" id="IPR043141">
    <property type="entry name" value="Ribosomal_uL10-like_sf"/>
</dbReference>
<dbReference type="GO" id="GO:0003735">
    <property type="term" value="F:structural constituent of ribosome"/>
    <property type="evidence" value="ECO:0007669"/>
    <property type="project" value="TreeGrafter"/>
</dbReference>
<reference evidence="6 7" key="1">
    <citation type="submission" date="2024-03" db="EMBL/GenBank/DDBJ databases">
        <title>The Acrasis kona genome and developmental transcriptomes reveal deep origins of eukaryotic multicellular pathways.</title>
        <authorList>
            <person name="Sheikh S."/>
            <person name="Fu C.-J."/>
            <person name="Brown M.W."/>
            <person name="Baldauf S.L."/>
        </authorList>
    </citation>
    <scope>NUCLEOTIDE SEQUENCE [LARGE SCALE GENOMIC DNA]</scope>
    <source>
        <strain evidence="6 7">ATCC MYA-3509</strain>
    </source>
</reference>
<evidence type="ECO:0000259" key="5">
    <source>
        <dbReference type="Pfam" id="PF17777"/>
    </source>
</evidence>
<dbReference type="InterPro" id="IPR050323">
    <property type="entry name" value="Ribosomal_protein_uL10"/>
</dbReference>
<evidence type="ECO:0000313" key="7">
    <source>
        <dbReference type="Proteomes" id="UP001431209"/>
    </source>
</evidence>
<keyword evidence="7" id="KW-1185">Reference proteome</keyword>
<proteinExistence type="inferred from homology"/>
<comment type="caution">
    <text evidence="6">The sequence shown here is derived from an EMBL/GenBank/DDBJ whole genome shotgun (WGS) entry which is preliminary data.</text>
</comment>
<dbReference type="InterPro" id="IPR001790">
    <property type="entry name" value="Ribosomal_uL10"/>
</dbReference>
<feature type="domain" description="Large ribosomal subunit protein uL10-like insertion" evidence="5">
    <location>
        <begin position="133"/>
        <end position="195"/>
    </location>
</feature>
<keyword evidence="3" id="KW-0687">Ribonucleoprotein</keyword>
<accession>A0AAW2YJC3</accession>
<keyword evidence="2 6" id="KW-0689">Ribosomal protein</keyword>
<organism evidence="6 7">
    <name type="scientific">Acrasis kona</name>
    <dbReference type="NCBI Taxonomy" id="1008807"/>
    <lineage>
        <taxon>Eukaryota</taxon>
        <taxon>Discoba</taxon>
        <taxon>Heterolobosea</taxon>
        <taxon>Tetramitia</taxon>
        <taxon>Eutetramitia</taxon>
        <taxon>Acrasidae</taxon>
        <taxon>Acrasis</taxon>
    </lineage>
</organism>
<dbReference type="InterPro" id="IPR043164">
    <property type="entry name" value="Ribosomal_uL10-like_insert_sf"/>
</dbReference>
<keyword evidence="4" id="KW-0175">Coiled coil</keyword>
<dbReference type="Gene3D" id="3.30.70.1730">
    <property type="match status" value="1"/>
</dbReference>
<dbReference type="InterPro" id="IPR040637">
    <property type="entry name" value="Ribosomal_uL10-like_insert"/>
</dbReference>
<evidence type="ECO:0000313" key="6">
    <source>
        <dbReference type="EMBL" id="KAL0476926.1"/>
    </source>
</evidence>
<evidence type="ECO:0000256" key="4">
    <source>
        <dbReference type="SAM" id="Coils"/>
    </source>
</evidence>
<dbReference type="PANTHER" id="PTHR45699">
    <property type="entry name" value="60S ACIDIC RIBOSOMAL PROTEIN P0"/>
    <property type="match status" value="1"/>
</dbReference>
<protein>
    <submittedName>
        <fullName evidence="6">Ribosomal protein LP0</fullName>
    </submittedName>
</protein>
<evidence type="ECO:0000256" key="2">
    <source>
        <dbReference type="ARBA" id="ARBA00022980"/>
    </source>
</evidence>
<dbReference type="AlphaFoldDB" id="A0AAW2YJC3"/>
<gene>
    <name evidence="6" type="ORF">AKO1_006483</name>
</gene>
<evidence type="ECO:0000256" key="1">
    <source>
        <dbReference type="ARBA" id="ARBA00008889"/>
    </source>
</evidence>
<dbReference type="GO" id="GO:0070180">
    <property type="term" value="F:large ribosomal subunit rRNA binding"/>
    <property type="evidence" value="ECO:0007669"/>
    <property type="project" value="TreeGrafter"/>
</dbReference>
<dbReference type="Pfam" id="PF00466">
    <property type="entry name" value="Ribosomal_L10"/>
    <property type="match status" value="1"/>
</dbReference>
<dbReference type="SUPFAM" id="SSF160369">
    <property type="entry name" value="Ribosomal protein L10-like"/>
    <property type="match status" value="1"/>
</dbReference>
<comment type="similarity">
    <text evidence="1">Belongs to the universal ribosomal protein uL10 family.</text>
</comment>
<dbReference type="GO" id="GO:0000027">
    <property type="term" value="P:ribosomal large subunit assembly"/>
    <property type="evidence" value="ECO:0007669"/>
    <property type="project" value="TreeGrafter"/>
</dbReference>
<sequence>MTIKKKLNKATKNGNDIQDLYIKEFALYLDMYKKMLIVQNDHFTSNQILRLRTSLRGKAVLVMGRNKSTKRALQNYKEKKEEWTSEKINISRLYELIEGNMGIIFTNDPLYDILHIIHENHIMVRLDAEECSPVDVMIPEQETKLPPHIYSLFYSANVKVRILRGCLKIVDDVLLIKSGEKVSYYKTQILDLLEIKPVKKSLKVVQLYEDGCFYDPSFQDKNFIHDIIQEAVCNVVAVSLAAGICDFNHQPVKNVVDNPELLVDETDSRSSPDIFWDMDILWD</sequence>